<evidence type="ECO:0000313" key="8">
    <source>
        <dbReference type="EMBL" id="MCB5445591.1"/>
    </source>
</evidence>
<feature type="transmembrane region" description="Helical" evidence="6">
    <location>
        <begin position="132"/>
        <end position="152"/>
    </location>
</feature>
<proteinExistence type="inferred from homology"/>
<evidence type="ECO:0000259" key="7">
    <source>
        <dbReference type="Pfam" id="PF09335"/>
    </source>
</evidence>
<dbReference type="PANTHER" id="PTHR12677">
    <property type="entry name" value="GOLGI APPARATUS MEMBRANE PROTEIN TVP38-RELATED"/>
    <property type="match status" value="1"/>
</dbReference>
<feature type="transmembrane region" description="Helical" evidence="6">
    <location>
        <begin position="14"/>
        <end position="41"/>
    </location>
</feature>
<protein>
    <recommendedName>
        <fullName evidence="6">TVP38/TMEM64 family membrane protein</fullName>
    </recommendedName>
</protein>
<evidence type="ECO:0000256" key="4">
    <source>
        <dbReference type="ARBA" id="ARBA00022989"/>
    </source>
</evidence>
<reference evidence="8 10" key="2">
    <citation type="submission" date="2021-10" db="EMBL/GenBank/DDBJ databases">
        <title>Collection of gut derived symbiotic bacterial strains cultured from healthy donors.</title>
        <authorList>
            <person name="Lin H."/>
            <person name="Littmann E."/>
            <person name="Claire K."/>
            <person name="Pamer E."/>
        </authorList>
    </citation>
    <scope>NUCLEOTIDE SEQUENCE [LARGE SCALE GENOMIC DNA]</scope>
    <source>
        <strain evidence="8 10">MSK.17.68</strain>
    </source>
</reference>
<keyword evidence="4 6" id="KW-1133">Transmembrane helix</keyword>
<feature type="transmembrane region" description="Helical" evidence="6">
    <location>
        <begin position="53"/>
        <end position="72"/>
    </location>
</feature>
<name>A0A6N3DRR4_9FIRM</name>
<dbReference type="AlphaFoldDB" id="A0A6N3DRR4"/>
<dbReference type="InterPro" id="IPR032816">
    <property type="entry name" value="VTT_dom"/>
</dbReference>
<sequence length="216" mass="24386">MQYLQALQNLVQDYLLLSICVGFFSSFIESFIPMLPLVAIVTANAALFGMVKGFLISWLGSVTGTICLFLLVSKIGENSKLLEKIKNEKIKKAILWVDKKGFKLLFIAYACPFLPACVITIASAITKRDKTTFMSAVLSGKFIMFLVVSYIGQDIYGFITSPIKIIGFCVVVFLAWVLGNKLNKDLEYIEERVHNKENKDEENQNDDYIDIKKEVR</sequence>
<organism evidence="9">
    <name type="scientific">Intestinibacter bartlettii</name>
    <dbReference type="NCBI Taxonomy" id="261299"/>
    <lineage>
        <taxon>Bacteria</taxon>
        <taxon>Bacillati</taxon>
        <taxon>Bacillota</taxon>
        <taxon>Clostridia</taxon>
        <taxon>Peptostreptococcales</taxon>
        <taxon>Peptostreptococcaceae</taxon>
        <taxon>Intestinibacter</taxon>
    </lineage>
</organism>
<evidence type="ECO:0000256" key="2">
    <source>
        <dbReference type="ARBA" id="ARBA00022475"/>
    </source>
</evidence>
<comment type="subcellular location">
    <subcellularLocation>
        <location evidence="1 6">Cell membrane</location>
        <topology evidence="1 6">Multi-pass membrane protein</topology>
    </subcellularLocation>
</comment>
<keyword evidence="10" id="KW-1185">Reference proteome</keyword>
<evidence type="ECO:0000256" key="5">
    <source>
        <dbReference type="ARBA" id="ARBA00023136"/>
    </source>
</evidence>
<dbReference type="GeneID" id="89565194"/>
<dbReference type="Proteomes" id="UP001299409">
    <property type="component" value="Unassembled WGS sequence"/>
</dbReference>
<dbReference type="Pfam" id="PF09335">
    <property type="entry name" value="VTT_dom"/>
    <property type="match status" value="1"/>
</dbReference>
<feature type="domain" description="VTT" evidence="7">
    <location>
        <begin position="36"/>
        <end position="153"/>
    </location>
</feature>
<keyword evidence="2 6" id="KW-1003">Cell membrane</keyword>
<keyword evidence="3 6" id="KW-0812">Transmembrane</keyword>
<evidence type="ECO:0000313" key="9">
    <source>
        <dbReference type="EMBL" id="VYU31996.1"/>
    </source>
</evidence>
<evidence type="ECO:0000313" key="10">
    <source>
        <dbReference type="Proteomes" id="UP001299409"/>
    </source>
</evidence>
<gene>
    <name evidence="9" type="primary">ydjZ</name>
    <name evidence="9" type="ORF">IBLFYP30_02347</name>
    <name evidence="8" type="ORF">LIP50_05160</name>
</gene>
<dbReference type="RefSeq" id="WP_022071111.1">
    <property type="nucleotide sequence ID" value="NZ_BAABXU010000001.1"/>
</dbReference>
<reference evidence="9" key="1">
    <citation type="submission" date="2019-11" db="EMBL/GenBank/DDBJ databases">
        <authorList>
            <person name="Feng L."/>
        </authorList>
    </citation>
    <scope>NUCLEOTIDE SEQUENCE</scope>
    <source>
        <strain evidence="9">IbartlettiiLFYP30</strain>
    </source>
</reference>
<comment type="similarity">
    <text evidence="6">Belongs to the TVP38/TMEM64 family.</text>
</comment>
<dbReference type="GO" id="GO:0005886">
    <property type="term" value="C:plasma membrane"/>
    <property type="evidence" value="ECO:0007669"/>
    <property type="project" value="UniProtKB-SubCell"/>
</dbReference>
<evidence type="ECO:0000256" key="6">
    <source>
        <dbReference type="RuleBase" id="RU366058"/>
    </source>
</evidence>
<feature type="transmembrane region" description="Helical" evidence="6">
    <location>
        <begin position="158"/>
        <end position="178"/>
    </location>
</feature>
<dbReference type="InterPro" id="IPR015414">
    <property type="entry name" value="TMEM64"/>
</dbReference>
<dbReference type="PANTHER" id="PTHR12677:SF55">
    <property type="entry name" value="UNDECAPRENYL PHOSPHATE TRANSPORTER SAOUHSC_00901-RELATED"/>
    <property type="match status" value="1"/>
</dbReference>
<dbReference type="EMBL" id="CACRUE010000033">
    <property type="protein sequence ID" value="VYU31996.1"/>
    <property type="molecule type" value="Genomic_DNA"/>
</dbReference>
<keyword evidence="5 6" id="KW-0472">Membrane</keyword>
<dbReference type="EMBL" id="JAJBMB010000004">
    <property type="protein sequence ID" value="MCB5445591.1"/>
    <property type="molecule type" value="Genomic_DNA"/>
</dbReference>
<evidence type="ECO:0000256" key="1">
    <source>
        <dbReference type="ARBA" id="ARBA00004651"/>
    </source>
</evidence>
<evidence type="ECO:0000256" key="3">
    <source>
        <dbReference type="ARBA" id="ARBA00022692"/>
    </source>
</evidence>
<feature type="transmembrane region" description="Helical" evidence="6">
    <location>
        <begin position="104"/>
        <end position="125"/>
    </location>
</feature>
<accession>A0A6N3DRR4</accession>